<dbReference type="GO" id="GO:0003918">
    <property type="term" value="F:DNA topoisomerase type II (double strand cut, ATP-hydrolyzing) activity"/>
    <property type="evidence" value="ECO:0007669"/>
    <property type="project" value="UniProtKB-UniRule"/>
</dbReference>
<gene>
    <name evidence="15" type="ORF">BCR44DRAFT_407064</name>
</gene>
<evidence type="ECO:0000259" key="14">
    <source>
        <dbReference type="PROSITE" id="PS52040"/>
    </source>
</evidence>
<evidence type="ECO:0000256" key="10">
    <source>
        <dbReference type="ARBA" id="ARBA00023125"/>
    </source>
</evidence>
<comment type="cofactor">
    <cofactor evidence="3">
        <name>Mg(2+)</name>
        <dbReference type="ChEBI" id="CHEBI:18420"/>
    </cofactor>
</comment>
<evidence type="ECO:0000256" key="12">
    <source>
        <dbReference type="PROSITE-ProRule" id="PRU01384"/>
    </source>
</evidence>
<dbReference type="PRINTS" id="PR00418">
    <property type="entry name" value="TPI2FAMILY"/>
</dbReference>
<dbReference type="SUPFAM" id="SSF56719">
    <property type="entry name" value="Type II DNA topoisomerase"/>
    <property type="match status" value="1"/>
</dbReference>
<dbReference type="FunFam" id="3.40.50.670:FF:000001">
    <property type="entry name" value="DNA topoisomerase 2"/>
    <property type="match status" value="1"/>
</dbReference>
<dbReference type="InterPro" id="IPR014721">
    <property type="entry name" value="Ribsml_uS5_D2-typ_fold_subgr"/>
</dbReference>
<evidence type="ECO:0000256" key="11">
    <source>
        <dbReference type="ARBA" id="ARBA00023235"/>
    </source>
</evidence>
<dbReference type="InterPro" id="IPR001241">
    <property type="entry name" value="Topo_IIA"/>
</dbReference>
<evidence type="ECO:0000256" key="2">
    <source>
        <dbReference type="ARBA" id="ARBA00001913"/>
    </source>
</evidence>
<evidence type="ECO:0000256" key="5">
    <source>
        <dbReference type="ARBA" id="ARBA00022723"/>
    </source>
</evidence>
<dbReference type="EC" id="5.6.2.2" evidence="13"/>
<dbReference type="Pfam" id="PF00204">
    <property type="entry name" value="DNA_gyraseB"/>
    <property type="match status" value="1"/>
</dbReference>
<dbReference type="PROSITE" id="PS52040">
    <property type="entry name" value="TOPO_IIA"/>
    <property type="match status" value="1"/>
</dbReference>
<dbReference type="Gene3D" id="1.10.268.10">
    <property type="entry name" value="Topoisomerase, domain 3"/>
    <property type="match status" value="1"/>
</dbReference>
<dbReference type="SUPFAM" id="SSF54211">
    <property type="entry name" value="Ribosomal protein S5 domain 2-like"/>
    <property type="match status" value="1"/>
</dbReference>
<dbReference type="GO" id="GO:0046872">
    <property type="term" value="F:metal ion binding"/>
    <property type="evidence" value="ECO:0007669"/>
    <property type="project" value="UniProtKB-KW"/>
</dbReference>
<reference evidence="15 16" key="1">
    <citation type="submission" date="2016-07" db="EMBL/GenBank/DDBJ databases">
        <title>Pervasive Adenine N6-methylation of Active Genes in Fungi.</title>
        <authorList>
            <consortium name="DOE Joint Genome Institute"/>
            <person name="Mondo S.J."/>
            <person name="Dannebaum R.O."/>
            <person name="Kuo R.C."/>
            <person name="Labutti K."/>
            <person name="Haridas S."/>
            <person name="Kuo A."/>
            <person name="Salamov A."/>
            <person name="Ahrendt S.R."/>
            <person name="Lipzen A."/>
            <person name="Sullivan W."/>
            <person name="Andreopoulos W.B."/>
            <person name="Clum A."/>
            <person name="Lindquist E."/>
            <person name="Daum C."/>
            <person name="Ramamoorthy G.K."/>
            <person name="Gryganskyi A."/>
            <person name="Culley D."/>
            <person name="Magnuson J.K."/>
            <person name="James T.Y."/>
            <person name="O'Malley M.A."/>
            <person name="Stajich J.E."/>
            <person name="Spatafora J.W."/>
            <person name="Visel A."/>
            <person name="Grigoriev I.V."/>
        </authorList>
    </citation>
    <scope>NUCLEOTIDE SEQUENCE [LARGE SCALE GENOMIC DNA]</scope>
    <source>
        <strain evidence="15 16">PL171</strain>
    </source>
</reference>
<dbReference type="Pfam" id="PF16898">
    <property type="entry name" value="TOPRIM_C"/>
    <property type="match status" value="1"/>
</dbReference>
<comment type="catalytic activity">
    <reaction evidence="1 12 13">
        <text>ATP-dependent breakage, passage and rejoining of double-stranded DNA.</text>
        <dbReference type="EC" id="5.6.2.2"/>
    </reaction>
</comment>
<dbReference type="GO" id="GO:0005634">
    <property type="term" value="C:nucleus"/>
    <property type="evidence" value="ECO:0007669"/>
    <property type="project" value="TreeGrafter"/>
</dbReference>
<dbReference type="Gene3D" id="3.30.1360.40">
    <property type="match status" value="1"/>
</dbReference>
<dbReference type="GO" id="GO:0000712">
    <property type="term" value="P:resolution of meiotic recombination intermediates"/>
    <property type="evidence" value="ECO:0007669"/>
    <property type="project" value="TreeGrafter"/>
</dbReference>
<dbReference type="SMART" id="SM00433">
    <property type="entry name" value="TOP2c"/>
    <property type="match status" value="1"/>
</dbReference>
<dbReference type="Gene3D" id="3.90.199.10">
    <property type="entry name" value="Topoisomerase II, domain 5"/>
    <property type="match status" value="1"/>
</dbReference>
<dbReference type="PANTHER" id="PTHR10169">
    <property type="entry name" value="DNA TOPOISOMERASE/GYRASE"/>
    <property type="match status" value="1"/>
</dbReference>
<evidence type="ECO:0000256" key="8">
    <source>
        <dbReference type="ARBA" id="ARBA00022842"/>
    </source>
</evidence>
<proteinExistence type="inferred from homology"/>
<evidence type="ECO:0000256" key="1">
    <source>
        <dbReference type="ARBA" id="ARBA00000185"/>
    </source>
</evidence>
<dbReference type="PANTHER" id="PTHR10169:SF38">
    <property type="entry name" value="DNA TOPOISOMERASE 2"/>
    <property type="match status" value="1"/>
</dbReference>
<evidence type="ECO:0000256" key="3">
    <source>
        <dbReference type="ARBA" id="ARBA00001946"/>
    </source>
</evidence>
<dbReference type="InterPro" id="IPR013757">
    <property type="entry name" value="Topo_IIA_A_a_sf"/>
</dbReference>
<dbReference type="InterPro" id="IPR002205">
    <property type="entry name" value="Topo_IIA_dom_A"/>
</dbReference>
<dbReference type="InterPro" id="IPR001154">
    <property type="entry name" value="TopoII_euk"/>
</dbReference>
<dbReference type="Proteomes" id="UP000193411">
    <property type="component" value="Unassembled WGS sequence"/>
</dbReference>
<dbReference type="GO" id="GO:0003677">
    <property type="term" value="F:DNA binding"/>
    <property type="evidence" value="ECO:0007669"/>
    <property type="project" value="UniProtKB-UniRule"/>
</dbReference>
<dbReference type="AlphaFoldDB" id="A0A1Y2H714"/>
<accession>A0A1Y2H714</accession>
<dbReference type="GO" id="GO:0000819">
    <property type="term" value="P:sister chromatid segregation"/>
    <property type="evidence" value="ECO:0007669"/>
    <property type="project" value="TreeGrafter"/>
</dbReference>
<keyword evidence="11 12" id="KW-0413">Isomerase</keyword>
<comment type="function">
    <text evidence="13">Control of topological states of DNA by transient breakage and subsequent rejoining of DNA strands. Topoisomerase II makes double-strand breaks.</text>
</comment>
<feature type="active site" description="O-(5'-phospho-DNA)-tyrosine intermediate" evidence="12">
    <location>
        <position position="717"/>
    </location>
</feature>
<dbReference type="PRINTS" id="PR01158">
    <property type="entry name" value="TOPISMRASEII"/>
</dbReference>
<keyword evidence="9 12" id="KW-0799">Topoisomerase</keyword>
<dbReference type="InterPro" id="IPR013759">
    <property type="entry name" value="Topo_IIA_B_C"/>
</dbReference>
<dbReference type="SMART" id="SM00434">
    <property type="entry name" value="TOP4c"/>
    <property type="match status" value="1"/>
</dbReference>
<organism evidence="15 16">
    <name type="scientific">Catenaria anguillulae PL171</name>
    <dbReference type="NCBI Taxonomy" id="765915"/>
    <lineage>
        <taxon>Eukaryota</taxon>
        <taxon>Fungi</taxon>
        <taxon>Fungi incertae sedis</taxon>
        <taxon>Blastocladiomycota</taxon>
        <taxon>Blastocladiomycetes</taxon>
        <taxon>Blastocladiales</taxon>
        <taxon>Catenariaceae</taxon>
        <taxon>Catenaria</taxon>
    </lineage>
</organism>
<comment type="subunit">
    <text evidence="13">Homodimer.</text>
</comment>
<dbReference type="InterPro" id="IPR013760">
    <property type="entry name" value="Topo_IIA-like_dom_sf"/>
</dbReference>
<dbReference type="InterPro" id="IPR013506">
    <property type="entry name" value="Topo_IIA_bsu_dom2"/>
</dbReference>
<dbReference type="InterPro" id="IPR013758">
    <property type="entry name" value="Topo_IIA_A/C_ab"/>
</dbReference>
<sequence length="1111" mass="123161">MWAKPSSSMLDSMSPPTQLSHILQHPSLYIGSVDPVEDEVCVVDNEGNFARALMKHVPGLLAVFDEGLAYALNVKPFGHGKVSLDVAVNPESSSITIKHNGEGIPLTFDAEKQAYLPQLFFGHLPELWPTGSIPRKELGVKLCNIFLTHFVVESFDGQCTYSQLFSNNMQNHEQPIIKRRSHSMASSAERWTAITMHLDFGRLTVDRLDIGIVGVLRRRMYDLAAFSPNVSIAFNGEKVVVKNVHEYMSMAFKDVGAGFVYQSGEGWEVGVALSSGKFQQLSFVNTTSTLHGGTHVDHVVDQIVEQIAERMQDVGIKAPRLAEIVKNQLSVIVKCPIDIATFSSGAHGSLTLDPGSIGSKWALSRKRRRAIMALGLPMLVDAHKAGTAEAFKCALIVTEGVGGQSTARSGTEVLGNDTMGVLALRGKFLNVREMKFATAMENSEFANLIEALGLVPGKLHEDSSATRTVRTLKGLSSTCWDFFWPSLLKIKGFLSQIVTPMFKCSRKGQSQGNRTSKPKYFFTMQEYCKWKQRQGDRPFHVKYYKGLESSTPEDARNYFANLSTFRKPFEPCLDHERALISMVFSKGLSDERKLWLSQYDASIYMDHSCATVSFSDFFNKELIHFANVNNLRSIASAVDGLKPSQRKIIMACVHRALLSGYISEHMSYHHGEVSLDAAIIKMAQHFVGSRNNVPFLEEHGQFGSRFFGGHDAAASRYLYTCLAAITRAIFHPDDNDLLNYLDEHGQQVEPKLFIPVIPVILVNGAHGVGTGYLTHIPPHNLLDVTDNLCRLIRGQTCEEMTPRYWGFSGTMQAIGMGKVKSTGVFSRPDPEMLVITELPVGMWTATFSAGLQGGETSKLAKYIKEHTEHHLGDKVEFGINLTKLGMNLSDEAIEDQFKLSTMLSLSDLVGINDAGQIKKYASASQLLADFFHLRLNYYDQRKANLVKKATYDLTVLEQTKLFTCAFLDGKLQLDPAHEDPNVELARLGILPHSALQGAPTMETGAAISQKEKQDPFSYLLNIPLGSCNRRAVREIEQEITNKTAQLTAIKSKKSTNIFRSFERGRSNFKAQTTTTKCAIRNIHPLPGSRNGNTFTTLQGPRSCQTSLNNCV</sequence>
<dbReference type="InterPro" id="IPR020568">
    <property type="entry name" value="Ribosomal_Su5_D2-typ_SF"/>
</dbReference>
<keyword evidence="10 12" id="KW-0238">DNA-binding</keyword>
<evidence type="ECO:0000256" key="4">
    <source>
        <dbReference type="ARBA" id="ARBA00011080"/>
    </source>
</evidence>
<dbReference type="InterPro" id="IPR036890">
    <property type="entry name" value="HATPase_C_sf"/>
</dbReference>
<evidence type="ECO:0000313" key="16">
    <source>
        <dbReference type="Proteomes" id="UP000193411"/>
    </source>
</evidence>
<keyword evidence="7 13" id="KW-0067">ATP-binding</keyword>
<dbReference type="SUPFAM" id="SSF55874">
    <property type="entry name" value="ATPase domain of HSP90 chaperone/DNA topoisomerase II/histidine kinase"/>
    <property type="match status" value="1"/>
</dbReference>
<keyword evidence="16" id="KW-1185">Reference proteome</keyword>
<dbReference type="GO" id="GO:0005524">
    <property type="term" value="F:ATP binding"/>
    <property type="evidence" value="ECO:0007669"/>
    <property type="project" value="UniProtKB-UniRule"/>
</dbReference>
<comment type="caution">
    <text evidence="15">The sequence shown here is derived from an EMBL/GenBank/DDBJ whole genome shotgun (WGS) entry which is preliminary data.</text>
</comment>
<dbReference type="Gene3D" id="3.30.1490.30">
    <property type="match status" value="1"/>
</dbReference>
<protein>
    <recommendedName>
        <fullName evidence="13">DNA topoisomerase 2</fullName>
        <ecNumber evidence="13">5.6.2.2</ecNumber>
    </recommendedName>
</protein>
<dbReference type="Gene3D" id="3.30.230.10">
    <property type="match status" value="1"/>
</dbReference>
<evidence type="ECO:0000256" key="6">
    <source>
        <dbReference type="ARBA" id="ARBA00022741"/>
    </source>
</evidence>
<dbReference type="Gene3D" id="3.40.50.670">
    <property type="match status" value="1"/>
</dbReference>
<keyword evidence="5" id="KW-0479">Metal-binding</keyword>
<evidence type="ECO:0000256" key="7">
    <source>
        <dbReference type="ARBA" id="ARBA00022840"/>
    </source>
</evidence>
<comment type="similarity">
    <text evidence="4 13">Belongs to the type II topoisomerase family.</text>
</comment>
<evidence type="ECO:0000256" key="9">
    <source>
        <dbReference type="ARBA" id="ARBA00023029"/>
    </source>
</evidence>
<dbReference type="Gene3D" id="3.30.565.10">
    <property type="entry name" value="Histidine kinase-like ATPase, C-terminal domain"/>
    <property type="match status" value="1"/>
</dbReference>
<feature type="domain" description="Topo IIA-type catalytic" evidence="14">
    <location>
        <begin position="634"/>
        <end position="1062"/>
    </location>
</feature>
<dbReference type="InterPro" id="IPR050634">
    <property type="entry name" value="DNA_Topoisomerase_II"/>
</dbReference>
<dbReference type="Pfam" id="PF00521">
    <property type="entry name" value="DNA_topoisoIV"/>
    <property type="match status" value="1"/>
</dbReference>
<keyword evidence="6 13" id="KW-0547">Nucleotide-binding</keyword>
<dbReference type="EMBL" id="MCFL01000089">
    <property type="protein sequence ID" value="ORZ30305.1"/>
    <property type="molecule type" value="Genomic_DNA"/>
</dbReference>
<evidence type="ECO:0000256" key="13">
    <source>
        <dbReference type="RuleBase" id="RU362094"/>
    </source>
</evidence>
<dbReference type="InterPro" id="IPR031660">
    <property type="entry name" value="TOPRIM_C"/>
</dbReference>
<keyword evidence="8" id="KW-0460">Magnesium</keyword>
<name>A0A1Y2H714_9FUNG</name>
<comment type="cofactor">
    <cofactor evidence="2">
        <name>Ca(2+)</name>
        <dbReference type="ChEBI" id="CHEBI:29108"/>
    </cofactor>
</comment>
<dbReference type="OrthoDB" id="276498at2759"/>
<evidence type="ECO:0000313" key="15">
    <source>
        <dbReference type="EMBL" id="ORZ30305.1"/>
    </source>
</evidence>
<dbReference type="GO" id="GO:0006265">
    <property type="term" value="P:DNA topological change"/>
    <property type="evidence" value="ECO:0007669"/>
    <property type="project" value="UniProtKB-UniRule"/>
</dbReference>
<dbReference type="STRING" id="765915.A0A1Y2H714"/>